<evidence type="ECO:0000256" key="1">
    <source>
        <dbReference type="SAM" id="MobiDB-lite"/>
    </source>
</evidence>
<dbReference type="Proteomes" id="UP001249851">
    <property type="component" value="Unassembled WGS sequence"/>
</dbReference>
<accession>A0AAD9R4H7</accession>
<feature type="compositionally biased region" description="Polar residues" evidence="1">
    <location>
        <begin position="116"/>
        <end position="132"/>
    </location>
</feature>
<reference evidence="2" key="2">
    <citation type="journal article" date="2023" name="Science">
        <title>Genomic signatures of disease resistance in endangered staghorn corals.</title>
        <authorList>
            <person name="Vollmer S.V."/>
            <person name="Selwyn J.D."/>
            <person name="Despard B.A."/>
            <person name="Roesel C.L."/>
        </authorList>
    </citation>
    <scope>NUCLEOTIDE SEQUENCE</scope>
    <source>
        <strain evidence="2">K2</strain>
    </source>
</reference>
<dbReference type="Gene3D" id="3.30.460.90">
    <property type="match status" value="1"/>
</dbReference>
<proteinExistence type="predicted"/>
<evidence type="ECO:0000313" key="3">
    <source>
        <dbReference type="Proteomes" id="UP001249851"/>
    </source>
</evidence>
<comment type="caution">
    <text evidence="2">The sequence shown here is derived from an EMBL/GenBank/DDBJ whole genome shotgun (WGS) entry which is preliminary data.</text>
</comment>
<evidence type="ECO:0008006" key="4">
    <source>
        <dbReference type="Google" id="ProtNLM"/>
    </source>
</evidence>
<feature type="region of interest" description="Disordered" evidence="1">
    <location>
        <begin position="105"/>
        <end position="132"/>
    </location>
</feature>
<name>A0AAD9R4H7_ACRCE</name>
<organism evidence="2 3">
    <name type="scientific">Acropora cervicornis</name>
    <name type="common">Staghorn coral</name>
    <dbReference type="NCBI Taxonomy" id="6130"/>
    <lineage>
        <taxon>Eukaryota</taxon>
        <taxon>Metazoa</taxon>
        <taxon>Cnidaria</taxon>
        <taxon>Anthozoa</taxon>
        <taxon>Hexacorallia</taxon>
        <taxon>Scleractinia</taxon>
        <taxon>Astrocoeniina</taxon>
        <taxon>Acroporidae</taxon>
        <taxon>Acropora</taxon>
    </lineage>
</organism>
<protein>
    <recommendedName>
        <fullName evidence="4">Mab-21-like HhH/H2TH-like domain-containing protein</fullName>
    </recommendedName>
</protein>
<keyword evidence="3" id="KW-1185">Reference proteome</keyword>
<sequence>MADGRGILPVRGFEVETLMLMRAEVETIGKRSTAILLKDVKIQPKDVTKALVSKPVWPYQLWSSNYDDSEFASEKNRWELQDDITEKQPLQVSNLDQGNLVDQATRSSDGEICEADSTSDSTPNDQANSSPNLQSLTALNDLLSVFLKFSEMFAESDDGSASTELITADGDLEKIGATPKTSEATVAEYESSAERLKTVSQDPDLKRTFPATIECESKVGIKTPEMEKRFASVPDEQVYEDPTMQLEETIETTPHEKTAGIGDCKESPVQMKELEQNRFLDEAPNSGQEINSSKVPHLKSELESPVSTQSFLYNSIKSWLRNVTSDTCSKTDCIEQFVRNIMDVTVQELQTNYFIFNRCYIIETGSMAEGTKIGQPDEFDFTIALPVLADLDVAELFYTQLGIQTKVHNHSFDKVLSFLYQFPFADSSYSHIHTNAYLLMVFRETLRKQLPIEWIMREESDIHMMRVFLKHQTLTLHLQCISGPCQGFLLSIDVCYGIPLDAERLKTVYVSDIHNAGALSFIQRECLRMNTEVVAVISRNPLVGQRFFFRTEPFRFHSNKLAADCYRLAKYLTRIFLPRISKNKCKLCEDTLIPSFYLKTVLSFMMDVYTKAGEWSDVQLGNRVIETFEIIRYSYMSYYRVLSYYSYINSMRMDVKMKFNPATAALKVGEGMEDEKPCTIPNMENVSLASSQVNIDTAMQSYWNYMESEEWTVGDLLTKLIELLYVLKFTKINISY</sequence>
<reference evidence="2" key="1">
    <citation type="journal article" date="2023" name="G3 (Bethesda)">
        <title>Whole genome assembly and annotation of the endangered Caribbean coral Acropora cervicornis.</title>
        <authorList>
            <person name="Selwyn J.D."/>
            <person name="Vollmer S.V."/>
        </authorList>
    </citation>
    <scope>NUCLEOTIDE SEQUENCE</scope>
    <source>
        <strain evidence="2">K2</strain>
    </source>
</reference>
<evidence type="ECO:0000313" key="2">
    <source>
        <dbReference type="EMBL" id="KAK2572586.1"/>
    </source>
</evidence>
<dbReference type="AlphaFoldDB" id="A0AAD9R4H7"/>
<dbReference type="EMBL" id="JARQWQ010000004">
    <property type="protein sequence ID" value="KAK2572586.1"/>
    <property type="molecule type" value="Genomic_DNA"/>
</dbReference>
<gene>
    <name evidence="2" type="ORF">P5673_002851</name>
</gene>